<dbReference type="AlphaFoldDB" id="A0A0J7JTD2"/>
<keyword evidence="6" id="KW-0255">Endonuclease</keyword>
<dbReference type="PaxDb" id="67767-A0A0J7JTD2"/>
<comment type="subcellular location">
    <subcellularLocation>
        <location evidence="1">Nucleus</location>
    </subcellularLocation>
</comment>
<sequence length="114" mass="13526">MRQRKTGKTGKIGITRAERRRMNAYTCHFCKDYYKESGTKDMSSRHRGNPRSPTPENFWEMEFPSDEECIKRGYISENIEVYHMKPLEQNVYHRIQMAKEAERANGNSSKDPEF</sequence>
<dbReference type="Proteomes" id="UP000036403">
    <property type="component" value="Unassembled WGS sequence"/>
</dbReference>
<keyword evidence="6" id="KW-0540">Nuclease</keyword>
<dbReference type="GO" id="GO:0004519">
    <property type="term" value="F:endonuclease activity"/>
    <property type="evidence" value="ECO:0007669"/>
    <property type="project" value="UniProtKB-KW"/>
</dbReference>
<evidence type="ECO:0000313" key="7">
    <source>
        <dbReference type="Proteomes" id="UP000036403"/>
    </source>
</evidence>
<evidence type="ECO:0000256" key="2">
    <source>
        <dbReference type="ARBA" id="ARBA00022763"/>
    </source>
</evidence>
<dbReference type="InterPro" id="IPR013882">
    <property type="entry name" value="Ctp1_C"/>
</dbReference>
<gene>
    <name evidence="6" type="ORF">RF55_26227</name>
</gene>
<accession>A0A0J7JTD2</accession>
<evidence type="ECO:0000256" key="1">
    <source>
        <dbReference type="ARBA" id="ARBA00004123"/>
    </source>
</evidence>
<keyword evidence="7" id="KW-1185">Reference proteome</keyword>
<evidence type="ECO:0000313" key="6">
    <source>
        <dbReference type="EMBL" id="KMQ81467.1"/>
    </source>
</evidence>
<dbReference type="GO" id="GO:0006281">
    <property type="term" value="P:DNA repair"/>
    <property type="evidence" value="ECO:0007669"/>
    <property type="project" value="InterPro"/>
</dbReference>
<reference evidence="6 7" key="1">
    <citation type="submission" date="2015-04" db="EMBL/GenBank/DDBJ databases">
        <title>Lasius niger genome sequencing.</title>
        <authorList>
            <person name="Konorov E.A."/>
            <person name="Nikitin M.A."/>
            <person name="Kirill M.V."/>
            <person name="Chang P."/>
        </authorList>
    </citation>
    <scope>NUCLEOTIDE SEQUENCE [LARGE SCALE GENOMIC DNA]</scope>
    <source>
        <tissue evidence="6">Whole</tissue>
    </source>
</reference>
<organism evidence="6 7">
    <name type="scientific">Lasius niger</name>
    <name type="common">Black garden ant</name>
    <dbReference type="NCBI Taxonomy" id="67767"/>
    <lineage>
        <taxon>Eukaryota</taxon>
        <taxon>Metazoa</taxon>
        <taxon>Ecdysozoa</taxon>
        <taxon>Arthropoda</taxon>
        <taxon>Hexapoda</taxon>
        <taxon>Insecta</taxon>
        <taxon>Pterygota</taxon>
        <taxon>Neoptera</taxon>
        <taxon>Endopterygota</taxon>
        <taxon>Hymenoptera</taxon>
        <taxon>Apocrita</taxon>
        <taxon>Aculeata</taxon>
        <taxon>Formicoidea</taxon>
        <taxon>Formicidae</taxon>
        <taxon>Formicinae</taxon>
        <taxon>Lasius</taxon>
        <taxon>Lasius</taxon>
    </lineage>
</organism>
<evidence type="ECO:0000256" key="3">
    <source>
        <dbReference type="ARBA" id="ARBA00023242"/>
    </source>
</evidence>
<protein>
    <submittedName>
        <fullName evidence="6">Dna endonuclease rbbp8</fullName>
    </submittedName>
</protein>
<keyword evidence="2" id="KW-0227">DNA damage</keyword>
<feature type="region of interest" description="Disordered" evidence="4">
    <location>
        <begin position="38"/>
        <end position="59"/>
    </location>
</feature>
<dbReference type="OrthoDB" id="5801062at2759"/>
<keyword evidence="3" id="KW-0539">Nucleus</keyword>
<evidence type="ECO:0000259" key="5">
    <source>
        <dbReference type="Pfam" id="PF08573"/>
    </source>
</evidence>
<comment type="caution">
    <text evidence="6">The sequence shown here is derived from an EMBL/GenBank/DDBJ whole genome shotgun (WGS) entry which is preliminary data.</text>
</comment>
<name>A0A0J7JTD2_LASNI</name>
<evidence type="ECO:0000256" key="4">
    <source>
        <dbReference type="SAM" id="MobiDB-lite"/>
    </source>
</evidence>
<proteinExistence type="predicted"/>
<feature type="domain" description="DNA endonuclease activator Ctp1 C-terminal" evidence="5">
    <location>
        <begin position="40"/>
        <end position="66"/>
    </location>
</feature>
<dbReference type="EMBL" id="LBMM01035225">
    <property type="protein sequence ID" value="KMQ81467.1"/>
    <property type="molecule type" value="Genomic_DNA"/>
</dbReference>
<keyword evidence="6" id="KW-0378">Hydrolase</keyword>
<dbReference type="GO" id="GO:0005634">
    <property type="term" value="C:nucleus"/>
    <property type="evidence" value="ECO:0007669"/>
    <property type="project" value="UniProtKB-SubCell"/>
</dbReference>
<dbReference type="Pfam" id="PF08573">
    <property type="entry name" value="SAE2"/>
    <property type="match status" value="1"/>
</dbReference>